<comment type="catalytic activity">
    <reaction evidence="1 8">
        <text>alpha,alpha-trehalose 6-phosphate + H2O = alpha,alpha-trehalose + phosphate</text>
        <dbReference type="Rhea" id="RHEA:23420"/>
        <dbReference type="ChEBI" id="CHEBI:15377"/>
        <dbReference type="ChEBI" id="CHEBI:16551"/>
        <dbReference type="ChEBI" id="CHEBI:43474"/>
        <dbReference type="ChEBI" id="CHEBI:58429"/>
        <dbReference type="EC" id="3.1.3.12"/>
    </reaction>
</comment>
<evidence type="ECO:0000256" key="6">
    <source>
        <dbReference type="ARBA" id="ARBA00023016"/>
    </source>
</evidence>
<evidence type="ECO:0000256" key="1">
    <source>
        <dbReference type="ARBA" id="ARBA00000500"/>
    </source>
</evidence>
<comment type="pathway">
    <text evidence="3 8">Glycan biosynthesis; trehalose biosynthesis.</text>
</comment>
<dbReference type="PANTHER" id="PTHR43768">
    <property type="entry name" value="TREHALOSE 6-PHOSPHATE PHOSPHATASE"/>
    <property type="match status" value="1"/>
</dbReference>
<evidence type="ECO:0000256" key="5">
    <source>
        <dbReference type="ARBA" id="ARBA00022801"/>
    </source>
</evidence>
<dbReference type="FunFam" id="3.40.50.1000:FF:000073">
    <property type="entry name" value="Trehalose 6-phosphate phosphatase"/>
    <property type="match status" value="1"/>
</dbReference>
<keyword evidence="5 8" id="KW-0378">Hydrolase</keyword>
<dbReference type="InterPro" id="IPR044651">
    <property type="entry name" value="OTSB-like"/>
</dbReference>
<dbReference type="Pfam" id="PF02358">
    <property type="entry name" value="Trehalose_PPase"/>
    <property type="match status" value="1"/>
</dbReference>
<dbReference type="SUPFAM" id="SSF56784">
    <property type="entry name" value="HAD-like"/>
    <property type="match status" value="1"/>
</dbReference>
<comment type="similarity">
    <text evidence="4 8">Belongs to the trehalose phosphatase family.</text>
</comment>
<dbReference type="PANTHER" id="PTHR43768:SF30">
    <property type="entry name" value="TREHALOSE 6-PHOSPHATE PHOSPHATASE"/>
    <property type="match status" value="1"/>
</dbReference>
<dbReference type="Gene3D" id="3.40.50.1000">
    <property type="entry name" value="HAD superfamily/HAD-like"/>
    <property type="match status" value="1"/>
</dbReference>
<evidence type="ECO:0000256" key="3">
    <source>
        <dbReference type="ARBA" id="ARBA00005199"/>
    </source>
</evidence>
<dbReference type="GO" id="GO:0004805">
    <property type="term" value="F:trehalose-phosphatase activity"/>
    <property type="evidence" value="ECO:0007669"/>
    <property type="project" value="UniProtKB-EC"/>
</dbReference>
<dbReference type="AlphaFoldDB" id="A0AAW2LHU5"/>
<accession>A0AAW2LHU5</accession>
<dbReference type="InterPro" id="IPR003337">
    <property type="entry name" value="Trehalose_PPase"/>
</dbReference>
<comment type="caution">
    <text evidence="9">The sequence shown here is derived from an EMBL/GenBank/DDBJ whole genome shotgun (WGS) entry which is preliminary data.</text>
</comment>
<gene>
    <name evidence="9" type="ORF">Sangu_2216800</name>
</gene>
<dbReference type="EMBL" id="JACGWK010000014">
    <property type="protein sequence ID" value="KAL0318025.1"/>
    <property type="molecule type" value="Genomic_DNA"/>
</dbReference>
<protein>
    <recommendedName>
        <fullName evidence="8">Trehalose 6-phosphate phosphatase</fullName>
        <ecNumber evidence="8">3.1.3.12</ecNumber>
    </recommendedName>
</protein>
<evidence type="ECO:0000256" key="7">
    <source>
        <dbReference type="ARBA" id="ARBA00025274"/>
    </source>
</evidence>
<name>A0AAW2LHU5_9LAMI</name>
<reference evidence="9" key="1">
    <citation type="submission" date="2020-06" db="EMBL/GenBank/DDBJ databases">
        <authorList>
            <person name="Li T."/>
            <person name="Hu X."/>
            <person name="Zhang T."/>
            <person name="Song X."/>
            <person name="Zhang H."/>
            <person name="Dai N."/>
            <person name="Sheng W."/>
            <person name="Hou X."/>
            <person name="Wei L."/>
        </authorList>
    </citation>
    <scope>NUCLEOTIDE SEQUENCE</scope>
    <source>
        <strain evidence="9">G01</strain>
        <tissue evidence="9">Leaf</tissue>
    </source>
</reference>
<reference evidence="9" key="2">
    <citation type="journal article" date="2024" name="Plant">
        <title>Genomic evolution and insights into agronomic trait innovations of Sesamum species.</title>
        <authorList>
            <person name="Miao H."/>
            <person name="Wang L."/>
            <person name="Qu L."/>
            <person name="Liu H."/>
            <person name="Sun Y."/>
            <person name="Le M."/>
            <person name="Wang Q."/>
            <person name="Wei S."/>
            <person name="Zheng Y."/>
            <person name="Lin W."/>
            <person name="Duan Y."/>
            <person name="Cao H."/>
            <person name="Xiong S."/>
            <person name="Wang X."/>
            <person name="Wei L."/>
            <person name="Li C."/>
            <person name="Ma Q."/>
            <person name="Ju M."/>
            <person name="Zhao R."/>
            <person name="Li G."/>
            <person name="Mu C."/>
            <person name="Tian Q."/>
            <person name="Mei H."/>
            <person name="Zhang T."/>
            <person name="Gao T."/>
            <person name="Zhang H."/>
        </authorList>
    </citation>
    <scope>NUCLEOTIDE SEQUENCE</scope>
    <source>
        <strain evidence="9">G01</strain>
    </source>
</reference>
<dbReference type="GO" id="GO:0005992">
    <property type="term" value="P:trehalose biosynthetic process"/>
    <property type="evidence" value="ECO:0007669"/>
    <property type="project" value="InterPro"/>
</dbReference>
<sequence length="280" mass="31677">MVTENFRRLYMAIGLQKWLYGPQVDGSILNQRLGVEPSDLNDGKPNGLGLADATYISWLEKHPSALTSFVPLMSETKGKQIVVFLDYDGTLSPIVSDPDRAFMSDPGNEITIFQPAKEYLPTIQKLLQELRERTCGIPGTLVEDNRFCISVHYRHVLDQDYGMLEDIIRDVVSEYPNIFHLTRGKKVLEIRPSIKWNKGDALVYLLDTLGFSDSTNVLPFYLGDDKTDEDAFRVLRSRGHGYPIIVSSVPRETSASYSLRDPSEVLSFLIRLARWGDAFP</sequence>
<dbReference type="InterPro" id="IPR023214">
    <property type="entry name" value="HAD_sf"/>
</dbReference>
<evidence type="ECO:0000256" key="4">
    <source>
        <dbReference type="ARBA" id="ARBA00008770"/>
    </source>
</evidence>
<dbReference type="InterPro" id="IPR036412">
    <property type="entry name" value="HAD-like_sf"/>
</dbReference>
<dbReference type="NCBIfam" id="TIGR00685">
    <property type="entry name" value="T6PP"/>
    <property type="match status" value="1"/>
</dbReference>
<dbReference type="EC" id="3.1.3.12" evidence="8"/>
<proteinExistence type="inferred from homology"/>
<organism evidence="9">
    <name type="scientific">Sesamum angustifolium</name>
    <dbReference type="NCBI Taxonomy" id="2727405"/>
    <lineage>
        <taxon>Eukaryota</taxon>
        <taxon>Viridiplantae</taxon>
        <taxon>Streptophyta</taxon>
        <taxon>Embryophyta</taxon>
        <taxon>Tracheophyta</taxon>
        <taxon>Spermatophyta</taxon>
        <taxon>Magnoliopsida</taxon>
        <taxon>eudicotyledons</taxon>
        <taxon>Gunneridae</taxon>
        <taxon>Pentapetalae</taxon>
        <taxon>asterids</taxon>
        <taxon>lamiids</taxon>
        <taxon>Lamiales</taxon>
        <taxon>Pedaliaceae</taxon>
        <taxon>Sesamum</taxon>
    </lineage>
</organism>
<evidence type="ECO:0000256" key="2">
    <source>
        <dbReference type="ARBA" id="ARBA00001968"/>
    </source>
</evidence>
<comment type="function">
    <text evidence="7">Removes the phosphate from trehalose 6-phosphate to produce free trehalose. Trehalose accumulation in plant may improve abiotic stress tolerance.</text>
</comment>
<evidence type="ECO:0000256" key="8">
    <source>
        <dbReference type="RuleBase" id="RU361117"/>
    </source>
</evidence>
<comment type="cofactor">
    <cofactor evidence="2 8">
        <name>a divalent metal cation</name>
        <dbReference type="ChEBI" id="CHEBI:60240"/>
    </cofactor>
</comment>
<evidence type="ECO:0000313" key="9">
    <source>
        <dbReference type="EMBL" id="KAL0318025.1"/>
    </source>
</evidence>
<keyword evidence="6" id="KW-0346">Stress response</keyword>